<dbReference type="GO" id="GO:0009134">
    <property type="term" value="P:nucleoside diphosphate catabolic process"/>
    <property type="evidence" value="ECO:0007669"/>
    <property type="project" value="TreeGrafter"/>
</dbReference>
<evidence type="ECO:0000256" key="13">
    <source>
        <dbReference type="RuleBase" id="RU003833"/>
    </source>
</evidence>
<dbReference type="Gene3D" id="3.30.420.40">
    <property type="match status" value="1"/>
</dbReference>
<dbReference type="PROSITE" id="PS01238">
    <property type="entry name" value="GDA1_CD39_NTPASE"/>
    <property type="match status" value="1"/>
</dbReference>
<dbReference type="GO" id="GO:0000139">
    <property type="term" value="C:Golgi membrane"/>
    <property type="evidence" value="ECO:0007669"/>
    <property type="project" value="UniProtKB-SubCell"/>
</dbReference>
<comment type="subcellular location">
    <subcellularLocation>
        <location evidence="2">Golgi apparatus membrane</location>
        <topology evidence="2">Single-pass type II membrane protein</topology>
    </subcellularLocation>
    <subcellularLocation>
        <location evidence="1">Membrane</location>
        <topology evidence="1">Multi-pass membrane protein</topology>
    </subcellularLocation>
</comment>
<feature type="transmembrane region" description="Helical" evidence="15">
    <location>
        <begin position="867"/>
        <end position="886"/>
    </location>
</feature>
<comment type="similarity">
    <text evidence="4">Belongs to the STXBP/unc-18/SEC1 family.</text>
</comment>
<dbReference type="InterPro" id="IPR036045">
    <property type="entry name" value="Sec1-like_sf"/>
</dbReference>
<keyword evidence="6 13" id="KW-0378">Hydrolase</keyword>
<dbReference type="InterPro" id="IPR043154">
    <property type="entry name" value="Sec-1-like_dom1"/>
</dbReference>
<evidence type="ECO:0000256" key="15">
    <source>
        <dbReference type="SAM" id="Phobius"/>
    </source>
</evidence>
<dbReference type="GO" id="GO:0017111">
    <property type="term" value="F:ribonucleoside triphosphate phosphatase activity"/>
    <property type="evidence" value="ECO:0007669"/>
    <property type="project" value="TreeGrafter"/>
</dbReference>
<feature type="binding site" evidence="12">
    <location>
        <begin position="358"/>
        <end position="362"/>
    </location>
    <ligand>
        <name>ATP</name>
        <dbReference type="ChEBI" id="CHEBI:30616"/>
    </ligand>
</feature>
<feature type="transmembrane region" description="Helical" evidence="15">
    <location>
        <begin position="647"/>
        <end position="667"/>
    </location>
</feature>
<dbReference type="InterPro" id="IPR001619">
    <property type="entry name" value="Sec1-like"/>
</dbReference>
<dbReference type="Pfam" id="PF01150">
    <property type="entry name" value="GDA1_CD39"/>
    <property type="match status" value="1"/>
</dbReference>
<keyword evidence="12" id="KW-0547">Nucleotide-binding</keyword>
<evidence type="ECO:0000256" key="11">
    <source>
        <dbReference type="PIRSR" id="PIRSR600407-1"/>
    </source>
</evidence>
<protein>
    <recommendedName>
        <fullName evidence="10">guanosine-diphosphatase</fullName>
        <ecNumber evidence="10">3.6.1.42</ecNumber>
    </recommendedName>
</protein>
<feature type="compositionally biased region" description="Low complexity" evidence="14">
    <location>
        <begin position="1"/>
        <end position="10"/>
    </location>
</feature>
<evidence type="ECO:0000256" key="9">
    <source>
        <dbReference type="ARBA" id="ARBA00037742"/>
    </source>
</evidence>
<evidence type="ECO:0000256" key="6">
    <source>
        <dbReference type="ARBA" id="ARBA00022801"/>
    </source>
</evidence>
<name>A0A4T0FZ40_9BASI</name>
<dbReference type="GO" id="GO:0015095">
    <property type="term" value="F:magnesium ion transmembrane transporter activity"/>
    <property type="evidence" value="ECO:0007669"/>
    <property type="project" value="InterPro"/>
</dbReference>
<comment type="function">
    <text evidence="9">After transfer of sugars to endogenous macromolecular acceptors, the enzyme converts nucleoside diphosphates to nucleoside monophosphates which in turn exit the Golgi lumen in a coupled antiporter reaction, allowing entry of additional nucleotide sugar from the cytosol.</text>
</comment>
<dbReference type="OrthoDB" id="6372431at2759"/>
<gene>
    <name evidence="16" type="ORF">E3P99_00679</name>
</gene>
<dbReference type="Pfam" id="PF05653">
    <property type="entry name" value="Mg_trans_NIPA"/>
    <property type="match status" value="1"/>
</dbReference>
<dbReference type="CDD" id="cd24040">
    <property type="entry name" value="ASKHA_NBD_GDA1"/>
    <property type="match status" value="1"/>
</dbReference>
<dbReference type="Gene3D" id="3.40.50.2060">
    <property type="match status" value="1"/>
</dbReference>
<evidence type="ECO:0000313" key="16">
    <source>
        <dbReference type="EMBL" id="TIA92336.1"/>
    </source>
</evidence>
<evidence type="ECO:0000256" key="1">
    <source>
        <dbReference type="ARBA" id="ARBA00004141"/>
    </source>
</evidence>
<feature type="compositionally biased region" description="Polar residues" evidence="14">
    <location>
        <begin position="22"/>
        <end position="33"/>
    </location>
</feature>
<evidence type="ECO:0000256" key="5">
    <source>
        <dbReference type="ARBA" id="ARBA00022692"/>
    </source>
</evidence>
<feature type="transmembrane region" description="Helical" evidence="15">
    <location>
        <begin position="674"/>
        <end position="692"/>
    </location>
</feature>
<dbReference type="InterPro" id="IPR000407">
    <property type="entry name" value="GDA1_CD39_NTPase"/>
</dbReference>
<accession>A0A4T0FZ40</accession>
<dbReference type="Gene3D" id="3.90.830.10">
    <property type="entry name" value="Syntaxin Binding Protein 1, Chain A, domain 2"/>
    <property type="match status" value="1"/>
</dbReference>
<feature type="active site" description="Proton acceptor" evidence="11">
    <location>
        <position position="324"/>
    </location>
</feature>
<dbReference type="EC" id="3.6.1.42" evidence="10"/>
<keyword evidence="8 15" id="KW-0472">Membrane</keyword>
<dbReference type="InterPro" id="IPR008521">
    <property type="entry name" value="Mg_trans_NIPA"/>
</dbReference>
<dbReference type="GO" id="GO:0045134">
    <property type="term" value="F:UDP phosphatase activity"/>
    <property type="evidence" value="ECO:0007669"/>
    <property type="project" value="TreeGrafter"/>
</dbReference>
<dbReference type="GO" id="GO:0016192">
    <property type="term" value="P:vesicle-mediated transport"/>
    <property type="evidence" value="ECO:0007669"/>
    <property type="project" value="InterPro"/>
</dbReference>
<dbReference type="GO" id="GO:0005524">
    <property type="term" value="F:ATP binding"/>
    <property type="evidence" value="ECO:0007669"/>
    <property type="project" value="UniProtKB-KW"/>
</dbReference>
<evidence type="ECO:0000256" key="8">
    <source>
        <dbReference type="ARBA" id="ARBA00023136"/>
    </source>
</evidence>
<evidence type="ECO:0000313" key="17">
    <source>
        <dbReference type="Proteomes" id="UP000310189"/>
    </source>
</evidence>
<dbReference type="PANTHER" id="PTHR11782">
    <property type="entry name" value="ADENOSINE/GUANOSINE DIPHOSPHATASE"/>
    <property type="match status" value="1"/>
</dbReference>
<dbReference type="InterPro" id="IPR043127">
    <property type="entry name" value="Sec-1-like_dom3a"/>
</dbReference>
<evidence type="ECO:0000256" key="4">
    <source>
        <dbReference type="ARBA" id="ARBA00009884"/>
    </source>
</evidence>
<evidence type="ECO:0000256" key="3">
    <source>
        <dbReference type="ARBA" id="ARBA00009283"/>
    </source>
</evidence>
<evidence type="ECO:0000256" key="2">
    <source>
        <dbReference type="ARBA" id="ARBA00004323"/>
    </source>
</evidence>
<keyword evidence="7 15" id="KW-1133">Transmembrane helix</keyword>
<proteinExistence type="inferred from homology"/>
<dbReference type="GO" id="GO:0004382">
    <property type="term" value="F:GDP phosphatase activity"/>
    <property type="evidence" value="ECO:0007669"/>
    <property type="project" value="UniProtKB-EC"/>
</dbReference>
<feature type="transmembrane region" description="Helical" evidence="15">
    <location>
        <begin position="835"/>
        <end position="855"/>
    </location>
</feature>
<keyword evidence="5 15" id="KW-0812">Transmembrane</keyword>
<feature type="region of interest" description="Disordered" evidence="14">
    <location>
        <begin position="1"/>
        <end position="36"/>
    </location>
</feature>
<dbReference type="Proteomes" id="UP000310189">
    <property type="component" value="Unassembled WGS sequence"/>
</dbReference>
<keyword evidence="17" id="KW-1185">Reference proteome</keyword>
<evidence type="ECO:0000256" key="7">
    <source>
        <dbReference type="ARBA" id="ARBA00022989"/>
    </source>
</evidence>
<dbReference type="Gene3D" id="3.30.420.150">
    <property type="entry name" value="Exopolyphosphatase. Domain 2"/>
    <property type="match status" value="1"/>
</dbReference>
<comment type="similarity">
    <text evidence="3 13">Belongs to the GDA1/CD39 NTPase family.</text>
</comment>
<keyword evidence="12" id="KW-0067">ATP-binding</keyword>
<evidence type="ECO:0000256" key="10">
    <source>
        <dbReference type="ARBA" id="ARBA00038903"/>
    </source>
</evidence>
<sequence length="1551" mass="170079">MYSSASSSRRPSSEFKLVDAENGQNASPATTNRRFGPSSAWKKWALGGSLTLFVLVLLSRNSPGMILGSAPPPPPLHNQHPAPQIGSDYDQYDDYDSSKPGFQLPNAGVQDPLIDVTKDQSIKYGGPVAEAEAKLPDHHDYASVDQTFPTFTEEAPSDSELPASFEQDPDASRTVACKVAHPDAVAKGRPLVQYVVMIDAGSTGSRVHAYKFNNCHSTPQLEYETFKMTEKGHGLSSFAGDPLGAAKSLDPLLNEAVRVIPKELHAQTPVAVKATAGLRILDTKVGPNASKEILDAVRTRLVTKYPFSVSDRPGDISVMDGSDEGVYAWITVNYLLERIGADVDNTEVPTVAVMDLGGASTQIVFEPMSKQANATPLADGDHKYTLTYGGKQHILYQHSYLGYGLMQARRSVHNLVAYLYEFGNALVPDWHEWNENVKVPNPCMPLGSSKFVSLDPPSKTPVNVTMVGSSNGWDACNRVVELVMAKDAVCEVQPCSFNGVYQPSLMETFDGPLLAMSYFYDRLSPLGINSKSTSFARGEIQKMASHSCKGQASWEKHWKGNNEALEVLYDKPEMCLDLTFMNGLLGLGYELGPQRPIGTGKKIDGVELGWTLATTSRRSQWAIGFTLYILFNILGTLVQLASLPLIVLAPLGAISLIPHVIFGRLILKDKRRELVQGMMLIVVGATLIAYHSDLSPEHHLSYGRLLKLFAKTSNKVYLTLQSVAIASALLVAHTLDRKRQRSEENQPLLNGIADKSSQGTASAMLYASCSGVLSGLCLLLAKGGIDVLSRTIIHNGKWKVLLRWQIWLLIIVLIAAAVLQLYYLNLALKSSDPSLISPLAFCFYNVSSILNGLIFYNQYSHTSTSTLLIIAAGTVTLLVGVCIISQNENGTKDSPSSTADSSPTIDAQHSPPISPVLQHGFSIGISANAPGFTNEQSRQRGLLDSCKKTLVRELTDVLDKVTGSKTLVLHPELAGPLGLIAQVSTLKHHGVDKLFWLEKGVLRSSTTNLVYLSRPSVASTQTIIEQIQQILELSDEHHEYFIISIPRATKLLRRQLSDAGLLDVVTLLEFSSGFIPIEQDLLSLEFENSYVDYFVNGDSTIVYDSSTALLALEKEFGAFPVSIGKGKAAEELIPLLKRRRMEEQFMHTDNKKEVENLSYASSTFDALIVVDRSTDLITPMCMQLTYQGLIDEYIGVKNAHVEVDASLLDGTQPNAPSTSTSASALSAKKKRKHLLSTSTDAVYEDLRDINFSQIGVYLNKIAKTIDQRYKDRHSAKTVKEIKDFVGKLGGLQSEHQSLRLHTALSEILLEATKSDTFGTVLEVQQNLLAGYDFQSQLSAVEGLIYEEAPIHNVLRLIVLAHICDGNIKSKTMEQLKRDILQTYGYPYLTLLITIEEHILSYTYSFTQLRKNLRLFVEDVNEAVPTDISYAYSGYAPLSLRLVQCAAQKAAVKSSQPDAKSQSKGGKIDAYSGFTEALKFIKGDIVLDEFDGAPPREDIPDKKTLVFFVGGVTYAEIAALRLMSAQLKDRTFVVATTDIVNSKTFFTQLRKS</sequence>
<dbReference type="EMBL" id="SPNW01000007">
    <property type="protein sequence ID" value="TIA92336.1"/>
    <property type="molecule type" value="Genomic_DNA"/>
</dbReference>
<feature type="transmembrane region" description="Helical" evidence="15">
    <location>
        <begin position="621"/>
        <end position="641"/>
    </location>
</feature>
<feature type="transmembrane region" description="Helical" evidence="15">
    <location>
        <begin position="806"/>
        <end position="823"/>
    </location>
</feature>
<dbReference type="InterPro" id="IPR027482">
    <property type="entry name" value="Sec1-like_dom2"/>
</dbReference>
<comment type="caution">
    <text evidence="16">The sequence shown here is derived from an EMBL/GenBank/DDBJ whole genome shotgun (WGS) entry which is preliminary data.</text>
</comment>
<dbReference type="Pfam" id="PF00995">
    <property type="entry name" value="Sec1"/>
    <property type="match status" value="1"/>
</dbReference>
<evidence type="ECO:0000256" key="14">
    <source>
        <dbReference type="SAM" id="MobiDB-lite"/>
    </source>
</evidence>
<organism evidence="16 17">
    <name type="scientific">Wallemia hederae</name>
    <dbReference type="NCBI Taxonomy" id="1540922"/>
    <lineage>
        <taxon>Eukaryota</taxon>
        <taxon>Fungi</taxon>
        <taxon>Dikarya</taxon>
        <taxon>Basidiomycota</taxon>
        <taxon>Wallemiomycotina</taxon>
        <taxon>Wallemiomycetes</taxon>
        <taxon>Wallemiales</taxon>
        <taxon>Wallemiaceae</taxon>
        <taxon>Wallemia</taxon>
    </lineage>
</organism>
<dbReference type="Gene3D" id="3.40.50.1910">
    <property type="match status" value="1"/>
</dbReference>
<evidence type="ECO:0000256" key="12">
    <source>
        <dbReference type="PIRSR" id="PIRSR600407-2"/>
    </source>
</evidence>
<reference evidence="16 17" key="1">
    <citation type="submission" date="2019-03" db="EMBL/GenBank/DDBJ databases">
        <title>Sequencing 23 genomes of Wallemia ichthyophaga.</title>
        <authorList>
            <person name="Gostincar C."/>
        </authorList>
    </citation>
    <scope>NUCLEOTIDE SEQUENCE [LARGE SCALE GENOMIC DNA]</scope>
    <source>
        <strain evidence="16 17">EXF-5753</strain>
    </source>
</reference>
<dbReference type="SUPFAM" id="SSF56815">
    <property type="entry name" value="Sec1/munc18-like (SM) proteins"/>
    <property type="match status" value="1"/>
</dbReference>
<dbReference type="GO" id="GO:0006487">
    <property type="term" value="P:protein N-linked glycosylation"/>
    <property type="evidence" value="ECO:0007669"/>
    <property type="project" value="TreeGrafter"/>
</dbReference>
<dbReference type="PANTHER" id="PTHR11782:SF83">
    <property type="entry name" value="GUANOSINE-DIPHOSPHATASE"/>
    <property type="match status" value="1"/>
</dbReference>